<dbReference type="Proteomes" id="UP000028547">
    <property type="component" value="Unassembled WGS sequence"/>
</dbReference>
<accession>A0A084SKT2</accession>
<comment type="caution">
    <text evidence="3">The sequence shown here is derived from an EMBL/GenBank/DDBJ whole genome shotgun (WGS) entry which is preliminary data.</text>
</comment>
<name>A0A084SKT2_9BACT</name>
<protein>
    <submittedName>
        <fullName evidence="3">Uncharacterized protein</fullName>
    </submittedName>
</protein>
<evidence type="ECO:0000256" key="2">
    <source>
        <dbReference type="SAM" id="Phobius"/>
    </source>
</evidence>
<keyword evidence="2" id="KW-1133">Transmembrane helix</keyword>
<keyword evidence="2" id="KW-0472">Membrane</keyword>
<dbReference type="EMBL" id="JPMI01000263">
    <property type="protein sequence ID" value="KFA89067.1"/>
    <property type="molecule type" value="Genomic_DNA"/>
</dbReference>
<evidence type="ECO:0000313" key="4">
    <source>
        <dbReference type="Proteomes" id="UP000028547"/>
    </source>
</evidence>
<gene>
    <name evidence="3" type="ORF">Q664_37170</name>
</gene>
<sequence>MPRLAWFAAPALRSSMRILLFLIALLSGGYAGYLSTVAKTSYSSFSPAQLDQIEAEQTRQLDRTSGDERDNHLISLSLIRDERTRLFHIPVAGGVAALSLLSALVLTLVGKRGKDSGQEEDPYGPPAESGGSRQMDRNRAAAILGVRPDAPRAVIEAALQAQLAEKDPSQLGGHDPSLRQKIHQQREELQAAANVLLGRRELAFNPEGTQG</sequence>
<evidence type="ECO:0000256" key="1">
    <source>
        <dbReference type="SAM" id="MobiDB-lite"/>
    </source>
</evidence>
<feature type="region of interest" description="Disordered" evidence="1">
    <location>
        <begin position="113"/>
        <end position="134"/>
    </location>
</feature>
<keyword evidence="2" id="KW-0812">Transmembrane</keyword>
<evidence type="ECO:0000313" key="3">
    <source>
        <dbReference type="EMBL" id="KFA89067.1"/>
    </source>
</evidence>
<proteinExistence type="predicted"/>
<feature type="transmembrane region" description="Helical" evidence="2">
    <location>
        <begin position="86"/>
        <end position="109"/>
    </location>
</feature>
<dbReference type="AlphaFoldDB" id="A0A084SKT2"/>
<reference evidence="3 4" key="1">
    <citation type="submission" date="2014-07" db="EMBL/GenBank/DDBJ databases">
        <title>Draft Genome Sequence of Gephyronic Acid Producer, Cystobacter violaceus Strain Cb vi76.</title>
        <authorList>
            <person name="Stevens D.C."/>
            <person name="Young J."/>
            <person name="Carmichael R."/>
            <person name="Tan J."/>
            <person name="Taylor R.E."/>
        </authorList>
    </citation>
    <scope>NUCLEOTIDE SEQUENCE [LARGE SCALE GENOMIC DNA]</scope>
    <source>
        <strain evidence="3 4">Cb vi76</strain>
    </source>
</reference>
<organism evidence="3 4">
    <name type="scientific">Archangium violaceum Cb vi76</name>
    <dbReference type="NCBI Taxonomy" id="1406225"/>
    <lineage>
        <taxon>Bacteria</taxon>
        <taxon>Pseudomonadati</taxon>
        <taxon>Myxococcota</taxon>
        <taxon>Myxococcia</taxon>
        <taxon>Myxococcales</taxon>
        <taxon>Cystobacterineae</taxon>
        <taxon>Archangiaceae</taxon>
        <taxon>Archangium</taxon>
    </lineage>
</organism>